<evidence type="ECO:0000313" key="2">
    <source>
        <dbReference type="Proteomes" id="UP000594468"/>
    </source>
</evidence>
<proteinExistence type="predicted"/>
<dbReference type="EMBL" id="CP062983">
    <property type="protein sequence ID" value="QPC82138.1"/>
    <property type="molecule type" value="Genomic_DNA"/>
</dbReference>
<dbReference type="RefSeq" id="WP_195170207.1">
    <property type="nucleotide sequence ID" value="NZ_CP062983.1"/>
</dbReference>
<protein>
    <submittedName>
        <fullName evidence="1">STAS/SEC14 domain-containing protein</fullName>
    </submittedName>
</protein>
<dbReference type="Proteomes" id="UP000594468">
    <property type="component" value="Chromosome"/>
</dbReference>
<dbReference type="AlphaFoldDB" id="A0A7S8IET0"/>
<gene>
    <name evidence="1" type="ORF">G4Y79_21010</name>
</gene>
<sequence>MTSRHCVYQHYLNNDVHKFIFQQPDEQAVDEFIADFERIMREHQGPGPILLLVDVRPQGIPPFQYTLKQVRSAFARVEIAPAFKAAYLYEKSMLLTILRRFFNLLGQDNDRRFFESTPEPEALQWLLADVKTNLRTQYEQGE</sequence>
<dbReference type="KEGG" id="pmet:G4Y79_21010"/>
<evidence type="ECO:0000313" key="1">
    <source>
        <dbReference type="EMBL" id="QPC82138.1"/>
    </source>
</evidence>
<name>A0A7S8IET0_9CHLR</name>
<organism evidence="1 2">
    <name type="scientific">Phototrophicus methaneseepsis</name>
    <dbReference type="NCBI Taxonomy" id="2710758"/>
    <lineage>
        <taxon>Bacteria</taxon>
        <taxon>Bacillati</taxon>
        <taxon>Chloroflexota</taxon>
        <taxon>Candidatus Thermofontia</taxon>
        <taxon>Phototrophicales</taxon>
        <taxon>Phototrophicaceae</taxon>
        <taxon>Phototrophicus</taxon>
    </lineage>
</organism>
<keyword evidence="2" id="KW-1185">Reference proteome</keyword>
<reference evidence="1 2" key="1">
    <citation type="submission" date="2020-02" db="EMBL/GenBank/DDBJ databases">
        <authorList>
            <person name="Zheng R.K."/>
            <person name="Sun C.M."/>
        </authorList>
    </citation>
    <scope>NUCLEOTIDE SEQUENCE [LARGE SCALE GENOMIC DNA]</scope>
    <source>
        <strain evidence="2">rifampicinis</strain>
    </source>
</reference>
<accession>A0A7S8IET0</accession>